<reference evidence="2 3" key="1">
    <citation type="journal article" date="2014" name="Nat. Commun.">
        <title>Klebsormidium flaccidum genome reveals primary factors for plant terrestrial adaptation.</title>
        <authorList>
            <person name="Hori K."/>
            <person name="Maruyama F."/>
            <person name="Fujisawa T."/>
            <person name="Togashi T."/>
            <person name="Yamamoto N."/>
            <person name="Seo M."/>
            <person name="Sato S."/>
            <person name="Yamada T."/>
            <person name="Mori H."/>
            <person name="Tajima N."/>
            <person name="Moriyama T."/>
            <person name="Ikeuchi M."/>
            <person name="Watanabe M."/>
            <person name="Wada H."/>
            <person name="Kobayashi K."/>
            <person name="Saito M."/>
            <person name="Masuda T."/>
            <person name="Sasaki-Sekimoto Y."/>
            <person name="Mashiguchi K."/>
            <person name="Awai K."/>
            <person name="Shimojima M."/>
            <person name="Masuda S."/>
            <person name="Iwai M."/>
            <person name="Nobusawa T."/>
            <person name="Narise T."/>
            <person name="Kondo S."/>
            <person name="Saito H."/>
            <person name="Sato R."/>
            <person name="Murakawa M."/>
            <person name="Ihara Y."/>
            <person name="Oshima-Yamada Y."/>
            <person name="Ohtaka K."/>
            <person name="Satoh M."/>
            <person name="Sonobe K."/>
            <person name="Ishii M."/>
            <person name="Ohtani R."/>
            <person name="Kanamori-Sato M."/>
            <person name="Honoki R."/>
            <person name="Miyazaki D."/>
            <person name="Mochizuki H."/>
            <person name="Umetsu J."/>
            <person name="Higashi K."/>
            <person name="Shibata D."/>
            <person name="Kamiya Y."/>
            <person name="Sato N."/>
            <person name="Nakamura Y."/>
            <person name="Tabata S."/>
            <person name="Ida S."/>
            <person name="Kurokawa K."/>
            <person name="Ohta H."/>
        </authorList>
    </citation>
    <scope>NUCLEOTIDE SEQUENCE [LARGE SCALE GENOMIC DNA]</scope>
    <source>
        <strain evidence="2 3">NIES-2285</strain>
    </source>
</reference>
<gene>
    <name evidence="2" type="ORF">KFL_001990010</name>
</gene>
<organism evidence="2 3">
    <name type="scientific">Klebsormidium nitens</name>
    <name type="common">Green alga</name>
    <name type="synonym">Ulothrix nitens</name>
    <dbReference type="NCBI Taxonomy" id="105231"/>
    <lineage>
        <taxon>Eukaryota</taxon>
        <taxon>Viridiplantae</taxon>
        <taxon>Streptophyta</taxon>
        <taxon>Klebsormidiophyceae</taxon>
        <taxon>Klebsormidiales</taxon>
        <taxon>Klebsormidiaceae</taxon>
        <taxon>Klebsormidium</taxon>
    </lineage>
</organism>
<evidence type="ECO:0000313" key="3">
    <source>
        <dbReference type="Proteomes" id="UP000054558"/>
    </source>
</evidence>
<evidence type="ECO:0000313" key="2">
    <source>
        <dbReference type="EMBL" id="GAQ84646.1"/>
    </source>
</evidence>
<keyword evidence="3" id="KW-1185">Reference proteome</keyword>
<feature type="region of interest" description="Disordered" evidence="1">
    <location>
        <begin position="1954"/>
        <end position="1976"/>
    </location>
</feature>
<dbReference type="EMBL" id="DF237148">
    <property type="protein sequence ID" value="GAQ84646.1"/>
    <property type="molecule type" value="Genomic_DNA"/>
</dbReference>
<accession>A0A1Y1I7F1</accession>
<feature type="compositionally biased region" description="Pro residues" evidence="1">
    <location>
        <begin position="1963"/>
        <end position="1976"/>
    </location>
</feature>
<protein>
    <submittedName>
        <fullName evidence="2">Uncharacterized protein</fullName>
    </submittedName>
</protein>
<dbReference type="Gene3D" id="2.60.40.10">
    <property type="entry name" value="Immunoglobulins"/>
    <property type="match status" value="2"/>
</dbReference>
<sequence>MEHSYWPAMGTYKGGTNLTVLLESTLTGQTSAWLYCRFDSIIVFNVDYNARAPEGPTVTFVVPPFVEGKKEVGLAFSVDGLHYEPFGKFVYHEPLMIFLVEPPAGPPEGGHKVSVRLLNPNPFLERVTAADVRLLAEPKCLFQDATVPGTYEPASDGYPWLSVSCSAPPGGLGTVDLSVSLNGQEYTSLPGTYAYTADTMQTQEQEADVEPGYITTETTEAASSFYYYTEKKTAQDPVLLSACMMSIYPRIGPGATSSAVSVSLGVTLPVTGAKRPLCRFGTNVTTGYYNVGTKIGLGNGTFVYCPAPTMPLGGTVPLSISMDGTTFTGAASFTYYTPLTGFNVSNLPPVMNQLGPFEAVIQLSASPFPAAFTSFDQVAFTAWCCLDGSYSFRVPAPLSFVKPTDNTSAPVPVPSPDVGVPLFGLGNVLSLGPPLKRPTPVPADTLCLKYNADPSATNANLTSVGIDQGVSLSPAFSASTTIYNVIGNDPKAVTFAFSLTPAGPGANVSVDLLSPVSVSGSPIVTGLFRGPLVPGTNIFTVRVTGPNGFTQMTYYIYVTCQATALVTSLTADAAALAPAFAEGVYSYALSVNSSVQQIVLTAASNGTRYTLVYNAAVYDPAQPLVVYPSNTALTVGVTAVLGVPSNLLCRNYTTAANTSKPLFPGGGMNISMAKLPGGYGFLTSPSGALTATLALDCFGTKVFYVWVTQTDKTAVVYTLTVKRAMPADLTPALSILDVISGGTDPTPPYNISNPADTVYSITATSIYQQLMLGAQPAAPVAAVRTVPDQVKLDYGHNTFSLALTGLDYVSKASYSVDAFVPSGVLAQMFVQYLIFSVFMGPILPGQTAPSSNFFVVNTGMSPQFQSTGPFNYSVGDGQIDSSQIYVLLTTWEWDATATTTVSCWSGCSGPLYVTDQTWLTRVSSSISIPATSTLNSTQWAQRMSVWVLGLAYGVNQVQVNVTGSLGDSSTYYVSINRDSLVADDATLTLVNVSAPNGTQAFGGAQFSPLTQAYNVSLPKPVPSLLFSVLTKNPAATVSMTVDSIPVAPSQISASYSPPAPTTQTLTNNLQPLPSQTVPPATYWQWGIPFGNVTAGVVRRVDFTVTCGSAQAVYSYWLSVAIAHDASLSSVGIYYVEGTQVPIPLSSFQLNGNQQMYTASVPKAVQALGLYAIPTNPASSISLNTSAPSATVIQRPVLNAPGSWVSPTGFSLGPVKTDSLFSLGVTAPDGVSKQVYLLDVVRLAGTDATLRSLNATVNGTVIQLDLRADPVQVPGLTAGTSSARFAWAATDSAAASAYSLDGTTVLSGTSVTLSLSPGTNSFKVRVVSEDGAATGWYSVNAMVPITAGATLATMAANPGVLVPNFSPSVAQYSLRLPSNVAIFVLNASAADRAVQISSTGTNPPGQSSLNFPGEMRYKADVGGVILGVNPSMSGPARKYTVTVTALKDYEMLTYLDFMGSQMGIKYQAPPSNPSFPNPGGLAATAGQQVQFQVAANCSRYQRNFGGDSALCEGMGTLVVQLILGPAFGVFASIVTNATCTVAKGTLSYTPVAAGLYVVQAALATCQQLAGYCDSKTYKLLYLPQTLMVLPASDISPQNSALTLPDAVIDDSGSVHATFTPRDTYGNMQTSTPIRCIVCPPTADAAPQNASFCPAVNLTATTQLYATGAYDLAYVTSLAGMYQVVVYDNQGNRILDGLQRVALPRSAPIDGGQSSLLVPPGGLSVGQPDDVISVTLVPRDKAGNLIQFMDDSASISGTLTPVNGTGTGGQSAFRVTSGNSTAAANFTMYVSVSGLRPGGTYQLRIYARDVQIQPTVSVTLPPAISDRSVTSSGPPQSVQANAVISYHLLPLSASSQKIGFGGEASFIQVGICAAGAESAASASSAGAGSGAVESAAAAAPACPTLAIVSAQVKDSLFGDYTIALTAPPQAGTYQITTIVSGNPLKEGPKMITVVPAGGNSGGSPSPAPAPASVPVPAPAPDASGNVPLIVPGLKSIQLLTQEQTPNGASLSFRVRD</sequence>
<dbReference type="Proteomes" id="UP000054558">
    <property type="component" value="Unassembled WGS sequence"/>
</dbReference>
<name>A0A1Y1I7F1_KLENI</name>
<dbReference type="InterPro" id="IPR013783">
    <property type="entry name" value="Ig-like_fold"/>
</dbReference>
<proteinExistence type="predicted"/>
<evidence type="ECO:0000256" key="1">
    <source>
        <dbReference type="SAM" id="MobiDB-lite"/>
    </source>
</evidence>